<dbReference type="GO" id="GO:0004568">
    <property type="term" value="F:chitinase activity"/>
    <property type="evidence" value="ECO:0007669"/>
    <property type="project" value="InterPro"/>
</dbReference>
<keyword evidence="4" id="KW-0732">Signal</keyword>
<dbReference type="Proteomes" id="UP000245383">
    <property type="component" value="Unassembled WGS sequence"/>
</dbReference>
<dbReference type="GO" id="GO:0006952">
    <property type="term" value="P:defense response"/>
    <property type="evidence" value="ECO:0007669"/>
    <property type="project" value="UniProtKB-KW"/>
</dbReference>
<dbReference type="AlphaFoldDB" id="A0A2T9YVS9"/>
<sequence length="271" mass="30365">MVKESKKVISLIAFFMMLTAHNVNGFEADNSVRGLNKNMFNLRNQLNRRLLDNQALPQKDSFACIEVTRDGVPDILPPVKPTTTTTSEQNIIPIPSPTSTTSKDGLSVGKIASNMEAAMFLSEILWESDGLKAKEEYACMQRDCSKDYGSKLDFPGKVYSGRGYIQLSWAENYISASMALFGDRRLHENPEQVATNEQIAWDVSFWYWRDMVRKDPRVLQGQFGAATDRINGGIECRGQAKDKAKKRFLIYQKVLAVLSPGTVGIETGCYN</sequence>
<dbReference type="SUPFAM" id="SSF53955">
    <property type="entry name" value="Lysozyme-like"/>
    <property type="match status" value="1"/>
</dbReference>
<name>A0A2T9YVS9_9FUNG</name>
<proteinExistence type="predicted"/>
<dbReference type="InterPro" id="IPR000726">
    <property type="entry name" value="Glyco_hydro_19_cat"/>
</dbReference>
<dbReference type="GO" id="GO:0016998">
    <property type="term" value="P:cell wall macromolecule catabolic process"/>
    <property type="evidence" value="ECO:0007669"/>
    <property type="project" value="InterPro"/>
</dbReference>
<feature type="compositionally biased region" description="Polar residues" evidence="3">
    <location>
        <begin position="81"/>
        <end position="90"/>
    </location>
</feature>
<feature type="compositionally biased region" description="Low complexity" evidence="3">
    <location>
        <begin position="91"/>
        <end position="102"/>
    </location>
</feature>
<feature type="chain" id="PRO_5015632108" description="Glycoside hydrolase family 19 catalytic domain-containing protein" evidence="4">
    <location>
        <begin position="26"/>
        <end position="271"/>
    </location>
</feature>
<dbReference type="PANTHER" id="PTHR22595">
    <property type="entry name" value="CHITINASE-RELATED"/>
    <property type="match status" value="1"/>
</dbReference>
<protein>
    <recommendedName>
        <fullName evidence="5">Glycoside hydrolase family 19 catalytic domain-containing protein</fullName>
    </recommendedName>
</protein>
<reference evidence="6 7" key="1">
    <citation type="journal article" date="2018" name="MBio">
        <title>Comparative Genomics Reveals the Core Gene Toolbox for the Fungus-Insect Symbiosis.</title>
        <authorList>
            <person name="Wang Y."/>
            <person name="Stata M."/>
            <person name="Wang W."/>
            <person name="Stajich J.E."/>
            <person name="White M.M."/>
            <person name="Moncalvo J.M."/>
        </authorList>
    </citation>
    <scope>NUCLEOTIDE SEQUENCE [LARGE SCALE GENOMIC DNA]</scope>
    <source>
        <strain evidence="6 7">SWE-8-4</strain>
    </source>
</reference>
<gene>
    <name evidence="6" type="ORF">BB561_001178</name>
</gene>
<dbReference type="OrthoDB" id="5985073at2759"/>
<evidence type="ECO:0000256" key="3">
    <source>
        <dbReference type="SAM" id="MobiDB-lite"/>
    </source>
</evidence>
<evidence type="ECO:0000256" key="2">
    <source>
        <dbReference type="ARBA" id="ARBA00023157"/>
    </source>
</evidence>
<accession>A0A2T9YVS9</accession>
<evidence type="ECO:0000256" key="1">
    <source>
        <dbReference type="ARBA" id="ARBA00022821"/>
    </source>
</evidence>
<organism evidence="6 7">
    <name type="scientific">Smittium simulii</name>
    <dbReference type="NCBI Taxonomy" id="133385"/>
    <lineage>
        <taxon>Eukaryota</taxon>
        <taxon>Fungi</taxon>
        <taxon>Fungi incertae sedis</taxon>
        <taxon>Zoopagomycota</taxon>
        <taxon>Kickxellomycotina</taxon>
        <taxon>Harpellomycetes</taxon>
        <taxon>Harpellales</taxon>
        <taxon>Legeriomycetaceae</taxon>
        <taxon>Smittium</taxon>
    </lineage>
</organism>
<dbReference type="GO" id="GO:0006032">
    <property type="term" value="P:chitin catabolic process"/>
    <property type="evidence" value="ECO:0007669"/>
    <property type="project" value="InterPro"/>
</dbReference>
<feature type="signal peptide" evidence="4">
    <location>
        <begin position="1"/>
        <end position="25"/>
    </location>
</feature>
<dbReference type="InterPro" id="IPR023346">
    <property type="entry name" value="Lysozyme-like_dom_sf"/>
</dbReference>
<dbReference type="Gene3D" id="1.10.530.10">
    <property type="match status" value="1"/>
</dbReference>
<dbReference type="PANTHER" id="PTHR22595:SF79">
    <property type="entry name" value="CHITINASE 12"/>
    <property type="match status" value="1"/>
</dbReference>
<keyword evidence="2" id="KW-1015">Disulfide bond</keyword>
<dbReference type="CDD" id="cd00325">
    <property type="entry name" value="chitinase_GH19"/>
    <property type="match status" value="1"/>
</dbReference>
<dbReference type="Pfam" id="PF00182">
    <property type="entry name" value="Glyco_hydro_19"/>
    <property type="match status" value="1"/>
</dbReference>
<comment type="caution">
    <text evidence="6">The sequence shown here is derived from an EMBL/GenBank/DDBJ whole genome shotgun (WGS) entry which is preliminary data.</text>
</comment>
<keyword evidence="7" id="KW-1185">Reference proteome</keyword>
<feature type="region of interest" description="Disordered" evidence="3">
    <location>
        <begin position="75"/>
        <end position="103"/>
    </location>
</feature>
<evidence type="ECO:0000259" key="5">
    <source>
        <dbReference type="Pfam" id="PF00182"/>
    </source>
</evidence>
<evidence type="ECO:0000313" key="6">
    <source>
        <dbReference type="EMBL" id="PVU96442.1"/>
    </source>
</evidence>
<evidence type="ECO:0000256" key="4">
    <source>
        <dbReference type="SAM" id="SignalP"/>
    </source>
</evidence>
<keyword evidence="1" id="KW-0611">Plant defense</keyword>
<dbReference type="EMBL" id="MBFR01000032">
    <property type="protein sequence ID" value="PVU96442.1"/>
    <property type="molecule type" value="Genomic_DNA"/>
</dbReference>
<evidence type="ECO:0000313" key="7">
    <source>
        <dbReference type="Proteomes" id="UP000245383"/>
    </source>
</evidence>
<feature type="domain" description="Glycoside hydrolase family 19 catalytic" evidence="5">
    <location>
        <begin position="141"/>
        <end position="215"/>
    </location>
</feature>